<dbReference type="Pfam" id="PF00501">
    <property type="entry name" value="AMP-binding"/>
    <property type="match status" value="1"/>
</dbReference>
<dbReference type="STRING" id="1461693.ATO10_09583"/>
<feature type="domain" description="AMP-dependent synthetase/ligase" evidence="3">
    <location>
        <begin position="34"/>
        <end position="433"/>
    </location>
</feature>
<comment type="caution">
    <text evidence="5">The sequence shown here is derived from an EMBL/GenBank/DDBJ whole genome shotgun (WGS) entry which is preliminary data.</text>
</comment>
<name>A0A058ZKI6_9RHOB</name>
<dbReference type="InterPro" id="IPR000873">
    <property type="entry name" value="AMP-dep_synth/lig_dom"/>
</dbReference>
<dbReference type="AlphaFoldDB" id="A0A058ZKI6"/>
<dbReference type="Proteomes" id="UP000024836">
    <property type="component" value="Unassembled WGS sequence"/>
</dbReference>
<dbReference type="PANTHER" id="PTHR43201:SF5">
    <property type="entry name" value="MEDIUM-CHAIN ACYL-COA LIGASE ACSF2, MITOCHONDRIAL"/>
    <property type="match status" value="1"/>
</dbReference>
<dbReference type="EMBL" id="AQQY01000005">
    <property type="protein sequence ID" value="KCV82088.1"/>
    <property type="molecule type" value="Genomic_DNA"/>
</dbReference>
<dbReference type="InterPro" id="IPR025110">
    <property type="entry name" value="AMP-bd_C"/>
</dbReference>
<dbReference type="RefSeq" id="WP_035250897.1">
    <property type="nucleotide sequence ID" value="NZ_AQQY01000005.1"/>
</dbReference>
<dbReference type="OrthoDB" id="9803968at2"/>
<dbReference type="PATRIC" id="fig|1461693.3.peg.1946"/>
<dbReference type="Gene3D" id="3.30.300.30">
    <property type="match status" value="1"/>
</dbReference>
<dbReference type="CDD" id="cd05944">
    <property type="entry name" value="FACL_like_4"/>
    <property type="match status" value="1"/>
</dbReference>
<accession>A0A058ZKI6</accession>
<dbReference type="PANTHER" id="PTHR43201">
    <property type="entry name" value="ACYL-COA SYNTHETASE"/>
    <property type="match status" value="1"/>
</dbReference>
<sequence length="634" mass="69136">MAKQFCSMADRDAIEAESSWEERDLPSSVFGMLTRTAQKHGSRNAVSYQMFSGPKDKAETLTWSQLHGKVTQAANMFRRLGIGENDVVAYILPNCNETVYTLLGGMTAGIVCPINPLLEAEQIAAILREVNAKVVVTLRAFPKTDVAQKVAESVKHAPNVDTVLEIDLLRYLTPPKSWIVPLIRPKNPGGHHADVLDFVAEMSGESADALSFQEPDADRIGAYFHTGGTTGMPKVAQHKHSGMLYNGWIGKTLLFEPDHNIICPLPLFHVFACHVILMSMIASGAHVVFPTPQGYRGDGVFDNFWKLVERWKITFVITVPTAIAALMQRPVDADVSSLEVAFSGSAPLPIELYNRFEKATGVTIVEGYGLTEATCLVSCNPPQGDKKIGSVGVPFPHTHVRILHCDEMGNVGKECDVDEVGEICIASPGVFEGSTYTEDAKNTGLFAEDRYLRTGDLGRIDADGYLYITGRAKDLIIRGGHNIDPAEIEEALAGHPAVAFVGAIGQPDAFAGELPCAYVELVDGAQASAEELKDYAKVHIHERAAFPKYVEILDELPKTAVGKVFKPDLRKRAISRIYDKALSDAGHNVHVAAVIEDKKRGLVAQLVAEGEVDRDAITHLLGEFTRPWEWAEAS</sequence>
<evidence type="ECO:0000259" key="4">
    <source>
        <dbReference type="Pfam" id="PF13193"/>
    </source>
</evidence>
<dbReference type="PROSITE" id="PS00455">
    <property type="entry name" value="AMP_BINDING"/>
    <property type="match status" value="1"/>
</dbReference>
<dbReference type="NCBIfam" id="NF005714">
    <property type="entry name" value="PRK07529.1"/>
    <property type="match status" value="1"/>
</dbReference>
<proteinExistence type="inferred from homology"/>
<protein>
    <submittedName>
        <fullName evidence="5">AMP-binding domain protein</fullName>
    </submittedName>
</protein>
<dbReference type="GO" id="GO:0006631">
    <property type="term" value="P:fatty acid metabolic process"/>
    <property type="evidence" value="ECO:0007669"/>
    <property type="project" value="TreeGrafter"/>
</dbReference>
<evidence type="ECO:0000313" key="5">
    <source>
        <dbReference type="EMBL" id="KCV82088.1"/>
    </source>
</evidence>
<dbReference type="GO" id="GO:0031956">
    <property type="term" value="F:medium-chain fatty acid-CoA ligase activity"/>
    <property type="evidence" value="ECO:0007669"/>
    <property type="project" value="TreeGrafter"/>
</dbReference>
<keyword evidence="2" id="KW-0436">Ligase</keyword>
<feature type="domain" description="AMP-binding enzyme C-terminal" evidence="4">
    <location>
        <begin position="487"/>
        <end position="563"/>
    </location>
</feature>
<evidence type="ECO:0000313" key="6">
    <source>
        <dbReference type="Proteomes" id="UP000024836"/>
    </source>
</evidence>
<evidence type="ECO:0000256" key="2">
    <source>
        <dbReference type="ARBA" id="ARBA00022598"/>
    </source>
</evidence>
<dbReference type="InterPro" id="IPR020845">
    <property type="entry name" value="AMP-binding_CS"/>
</dbReference>
<evidence type="ECO:0000256" key="1">
    <source>
        <dbReference type="ARBA" id="ARBA00006432"/>
    </source>
</evidence>
<organism evidence="5 6">
    <name type="scientific">Actibacterium atlanticum</name>
    <dbReference type="NCBI Taxonomy" id="1461693"/>
    <lineage>
        <taxon>Bacteria</taxon>
        <taxon>Pseudomonadati</taxon>
        <taxon>Pseudomonadota</taxon>
        <taxon>Alphaproteobacteria</taxon>
        <taxon>Rhodobacterales</taxon>
        <taxon>Roseobacteraceae</taxon>
        <taxon>Actibacterium</taxon>
    </lineage>
</organism>
<dbReference type="InterPro" id="IPR042099">
    <property type="entry name" value="ANL_N_sf"/>
</dbReference>
<keyword evidence="6" id="KW-1185">Reference proteome</keyword>
<comment type="similarity">
    <text evidence="1">Belongs to the ATP-dependent AMP-binding enzyme family.</text>
</comment>
<dbReference type="eggNOG" id="COG0318">
    <property type="taxonomic scope" value="Bacteria"/>
</dbReference>
<dbReference type="Pfam" id="PF13193">
    <property type="entry name" value="AMP-binding_C"/>
    <property type="match status" value="1"/>
</dbReference>
<gene>
    <name evidence="5" type="ORF">ATO10_09583</name>
</gene>
<dbReference type="Gene3D" id="3.40.50.12780">
    <property type="entry name" value="N-terminal domain of ligase-like"/>
    <property type="match status" value="1"/>
</dbReference>
<reference evidence="5 6" key="1">
    <citation type="submission" date="2013-04" db="EMBL/GenBank/DDBJ databases">
        <title>Shimia sp. 22II-S11-Z10 Genome Sequencing.</title>
        <authorList>
            <person name="Lai Q."/>
            <person name="Li G."/>
            <person name="Shao Z."/>
        </authorList>
    </citation>
    <scope>NUCLEOTIDE SEQUENCE [LARGE SCALE GENOMIC DNA]</scope>
    <source>
        <strain evidence="6">22II-S11-Z10</strain>
    </source>
</reference>
<dbReference type="SUPFAM" id="SSF56801">
    <property type="entry name" value="Acetyl-CoA synthetase-like"/>
    <property type="match status" value="1"/>
</dbReference>
<evidence type="ECO:0000259" key="3">
    <source>
        <dbReference type="Pfam" id="PF00501"/>
    </source>
</evidence>
<dbReference type="InterPro" id="IPR045851">
    <property type="entry name" value="AMP-bd_C_sf"/>
</dbReference>